<feature type="non-terminal residue" evidence="1">
    <location>
        <position position="1"/>
    </location>
</feature>
<dbReference type="EMBL" id="CAJNOK010016632">
    <property type="protein sequence ID" value="CAF1248835.1"/>
    <property type="molecule type" value="Genomic_DNA"/>
</dbReference>
<evidence type="ECO:0000313" key="2">
    <source>
        <dbReference type="EMBL" id="CAF4056439.1"/>
    </source>
</evidence>
<gene>
    <name evidence="1" type="ORF">OVA965_LOCUS26179</name>
    <name evidence="2" type="ORF">TMI583_LOCUS26917</name>
</gene>
<dbReference type="Proteomes" id="UP000677228">
    <property type="component" value="Unassembled WGS sequence"/>
</dbReference>
<protein>
    <submittedName>
        <fullName evidence="1">Uncharacterized protein</fullName>
    </submittedName>
</protein>
<accession>A0A8S2EQM3</accession>
<evidence type="ECO:0000313" key="1">
    <source>
        <dbReference type="EMBL" id="CAF1248835.1"/>
    </source>
</evidence>
<dbReference type="Proteomes" id="UP000682733">
    <property type="component" value="Unassembled WGS sequence"/>
</dbReference>
<evidence type="ECO:0000313" key="3">
    <source>
        <dbReference type="Proteomes" id="UP000677228"/>
    </source>
</evidence>
<dbReference type="AlphaFoldDB" id="A0A8S2EQM3"/>
<name>A0A8S2EQM3_9BILA</name>
<comment type="caution">
    <text evidence="1">The sequence shown here is derived from an EMBL/GenBank/DDBJ whole genome shotgun (WGS) entry which is preliminary data.</text>
</comment>
<organism evidence="1 3">
    <name type="scientific">Didymodactylos carnosus</name>
    <dbReference type="NCBI Taxonomy" id="1234261"/>
    <lineage>
        <taxon>Eukaryota</taxon>
        <taxon>Metazoa</taxon>
        <taxon>Spiralia</taxon>
        <taxon>Gnathifera</taxon>
        <taxon>Rotifera</taxon>
        <taxon>Eurotatoria</taxon>
        <taxon>Bdelloidea</taxon>
        <taxon>Philodinida</taxon>
        <taxon>Philodinidae</taxon>
        <taxon>Didymodactylos</taxon>
    </lineage>
</organism>
<proteinExistence type="predicted"/>
<dbReference type="EMBL" id="CAJOBA010038183">
    <property type="protein sequence ID" value="CAF4056439.1"/>
    <property type="molecule type" value="Genomic_DNA"/>
</dbReference>
<sequence>YYTRKYSRPSVRVDDHLNYQPLTILSTIIPSTVKTPLKASLTSYATTTTASSSIILDKPIVLSSMRQKDLELKDVFQELPNHLLLETKSLTSSSSIIGKHLSGTSNLSKNNNNNRETSTTIVQIEAQSFGNNNKTQQKSSVIIENSVSV</sequence>
<reference evidence="1" key="1">
    <citation type="submission" date="2021-02" db="EMBL/GenBank/DDBJ databases">
        <authorList>
            <person name="Nowell W R."/>
        </authorList>
    </citation>
    <scope>NUCLEOTIDE SEQUENCE</scope>
</reference>